<reference evidence="3 4" key="1">
    <citation type="journal article" date="2024" name="Microbiol. Resour. Announc.">
        <title>Genome annotations for the ascomycete fungi Trichoderma harzianum, Trichoderma aggressivum, and Purpureocillium lilacinum.</title>
        <authorList>
            <person name="Beijen E.P.W."/>
            <person name="Ohm R.A."/>
        </authorList>
    </citation>
    <scope>NUCLEOTIDE SEQUENCE [LARGE SCALE GENOMIC DNA]</scope>
    <source>
        <strain evidence="3 4">CBS 150709</strain>
    </source>
</reference>
<evidence type="ECO:0000256" key="1">
    <source>
        <dbReference type="SAM" id="MobiDB-lite"/>
    </source>
</evidence>
<evidence type="ECO:0000313" key="3">
    <source>
        <dbReference type="EMBL" id="KAK4093250.1"/>
    </source>
</evidence>
<feature type="compositionally biased region" description="Basic residues" evidence="1">
    <location>
        <begin position="31"/>
        <end position="42"/>
    </location>
</feature>
<feature type="region of interest" description="Disordered" evidence="1">
    <location>
        <begin position="155"/>
        <end position="195"/>
    </location>
</feature>
<sequence>MASSRPHLLLAGASTAGPCRLPVLASAPKTKSTKHHQQRQQHRMNTLLSHHTPPGDHDGADQGQDSDKKNDDDDEDDASVPLVTTRRRTITMKEWEKHRDEMVQLYQVHKLGRVMEIMTQRHNFHACRRSYMEHFSKWGVRKYNRNGGREVVVHNGSSRLPDEDDEDDATPEAVYGSGRYGNPSSSRVVPHEGGGDDGQQTLCIPYGNHHFTNNHDPYSPYQAAGAAAALEHHQQQQPHGHHLHHPQHPGQLEHDHSAIGQQDWGELANGSWPTSHGIGEYDTGLDVASQYLAADGSQIHDGLGQAPMIHHDRGAHQAHHPNHTNYRL</sequence>
<feature type="region of interest" description="Disordered" evidence="1">
    <location>
        <begin position="1"/>
        <end position="83"/>
    </location>
</feature>
<dbReference type="Proteomes" id="UP001287286">
    <property type="component" value="Unassembled WGS sequence"/>
</dbReference>
<feature type="region of interest" description="Disordered" evidence="1">
    <location>
        <begin position="225"/>
        <end position="254"/>
    </location>
</feature>
<dbReference type="InterPro" id="IPR025676">
    <property type="entry name" value="Clr5_dom"/>
</dbReference>
<evidence type="ECO:0000313" key="4">
    <source>
        <dbReference type="Proteomes" id="UP001287286"/>
    </source>
</evidence>
<accession>A0ABR0CAI9</accession>
<dbReference type="EMBL" id="JAWRVI010000006">
    <property type="protein sequence ID" value="KAK4093250.1"/>
    <property type="molecule type" value="Genomic_DNA"/>
</dbReference>
<keyword evidence="4" id="KW-1185">Reference proteome</keyword>
<proteinExistence type="predicted"/>
<comment type="caution">
    <text evidence="3">The sequence shown here is derived from an EMBL/GenBank/DDBJ whole genome shotgun (WGS) entry which is preliminary data.</text>
</comment>
<dbReference type="PANTHER" id="PTHR38788:SF3">
    <property type="entry name" value="CLR5 DOMAIN-CONTAINING PROTEIN"/>
    <property type="match status" value="1"/>
</dbReference>
<dbReference type="Pfam" id="PF14420">
    <property type="entry name" value="Clr5"/>
    <property type="match status" value="1"/>
</dbReference>
<protein>
    <recommendedName>
        <fullName evidence="2">Clr5 domain-containing protein</fullName>
    </recommendedName>
</protein>
<dbReference type="PANTHER" id="PTHR38788">
    <property type="entry name" value="CLR5 DOMAIN-CONTAINING PROTEIN"/>
    <property type="match status" value="1"/>
</dbReference>
<organism evidence="3 4">
    <name type="scientific">Purpureocillium lilacinum</name>
    <name type="common">Paecilomyces lilacinus</name>
    <dbReference type="NCBI Taxonomy" id="33203"/>
    <lineage>
        <taxon>Eukaryota</taxon>
        <taxon>Fungi</taxon>
        <taxon>Dikarya</taxon>
        <taxon>Ascomycota</taxon>
        <taxon>Pezizomycotina</taxon>
        <taxon>Sordariomycetes</taxon>
        <taxon>Hypocreomycetidae</taxon>
        <taxon>Hypocreales</taxon>
        <taxon>Ophiocordycipitaceae</taxon>
        <taxon>Purpureocillium</taxon>
    </lineage>
</organism>
<feature type="compositionally biased region" description="Basic and acidic residues" evidence="1">
    <location>
        <begin position="53"/>
        <end position="71"/>
    </location>
</feature>
<gene>
    <name evidence="3" type="ORF">Purlil1_2407</name>
</gene>
<evidence type="ECO:0000259" key="2">
    <source>
        <dbReference type="Pfam" id="PF14420"/>
    </source>
</evidence>
<feature type="domain" description="Clr5" evidence="2">
    <location>
        <begin position="92"/>
        <end position="142"/>
    </location>
</feature>
<name>A0ABR0CAI9_PURLI</name>